<feature type="chain" id="PRO_5005549934" description="Secreted protein" evidence="1">
    <location>
        <begin position="30"/>
        <end position="73"/>
    </location>
</feature>
<dbReference type="STRING" id="1165861.A0A0L0V7B7"/>
<protein>
    <recommendedName>
        <fullName evidence="4">Secreted protein</fullName>
    </recommendedName>
</protein>
<gene>
    <name evidence="2" type="ORF">PSTG_11538</name>
</gene>
<evidence type="ECO:0000313" key="2">
    <source>
        <dbReference type="EMBL" id="KNE95172.1"/>
    </source>
</evidence>
<reference evidence="3" key="1">
    <citation type="submission" date="2014-03" db="EMBL/GenBank/DDBJ databases">
        <title>The Genome Sequence of Puccinia striiformis f. sp. tritici PST-78.</title>
        <authorList>
            <consortium name="The Broad Institute Genome Sequencing Platform"/>
            <person name="Cuomo C."/>
            <person name="Hulbert S."/>
            <person name="Chen X."/>
            <person name="Walker B."/>
            <person name="Young S.K."/>
            <person name="Zeng Q."/>
            <person name="Gargeya S."/>
            <person name="Fitzgerald M."/>
            <person name="Haas B."/>
            <person name="Abouelleil A."/>
            <person name="Alvarado L."/>
            <person name="Arachchi H.M."/>
            <person name="Berlin A.M."/>
            <person name="Chapman S.B."/>
            <person name="Goldberg J."/>
            <person name="Griggs A."/>
            <person name="Gujja S."/>
            <person name="Hansen M."/>
            <person name="Howarth C."/>
            <person name="Imamovic A."/>
            <person name="Larimer J."/>
            <person name="McCowan C."/>
            <person name="Montmayeur A."/>
            <person name="Murphy C."/>
            <person name="Neiman D."/>
            <person name="Pearson M."/>
            <person name="Priest M."/>
            <person name="Roberts A."/>
            <person name="Saif S."/>
            <person name="Shea T."/>
            <person name="Sisk P."/>
            <person name="Sykes S."/>
            <person name="Wortman J."/>
            <person name="Nusbaum C."/>
            <person name="Birren B."/>
        </authorList>
    </citation>
    <scope>NUCLEOTIDE SEQUENCE [LARGE SCALE GENOMIC DNA]</scope>
    <source>
        <strain evidence="3">race PST-78</strain>
    </source>
</reference>
<dbReference type="InterPro" id="IPR029055">
    <property type="entry name" value="Ntn_hydrolases_N"/>
</dbReference>
<dbReference type="AlphaFoldDB" id="A0A0L0V7B7"/>
<accession>A0A0L0V7B7</accession>
<comment type="caution">
    <text evidence="2">The sequence shown here is derived from an EMBL/GenBank/DDBJ whole genome shotgun (WGS) entry which is preliminary data.</text>
</comment>
<proteinExistence type="predicted"/>
<sequence length="73" mass="8076">MAGSPQRIQHLVYFKLLLLLANQNLHRLAEEICSPSVFAHVGASTSGALSEENCHAWVHYFTILESNLIPSNS</sequence>
<dbReference type="Gene3D" id="3.60.20.10">
    <property type="entry name" value="Glutamine Phosphoribosylpyrophosphate, subunit 1, domain 1"/>
    <property type="match status" value="1"/>
</dbReference>
<dbReference type="Proteomes" id="UP000054564">
    <property type="component" value="Unassembled WGS sequence"/>
</dbReference>
<evidence type="ECO:0000313" key="3">
    <source>
        <dbReference type="Proteomes" id="UP000054564"/>
    </source>
</evidence>
<dbReference type="EMBL" id="AJIL01000102">
    <property type="protein sequence ID" value="KNE95172.1"/>
    <property type="molecule type" value="Genomic_DNA"/>
</dbReference>
<feature type="signal peptide" evidence="1">
    <location>
        <begin position="1"/>
        <end position="29"/>
    </location>
</feature>
<evidence type="ECO:0008006" key="4">
    <source>
        <dbReference type="Google" id="ProtNLM"/>
    </source>
</evidence>
<keyword evidence="3" id="KW-1185">Reference proteome</keyword>
<organism evidence="2 3">
    <name type="scientific">Puccinia striiformis f. sp. tritici PST-78</name>
    <dbReference type="NCBI Taxonomy" id="1165861"/>
    <lineage>
        <taxon>Eukaryota</taxon>
        <taxon>Fungi</taxon>
        <taxon>Dikarya</taxon>
        <taxon>Basidiomycota</taxon>
        <taxon>Pucciniomycotina</taxon>
        <taxon>Pucciniomycetes</taxon>
        <taxon>Pucciniales</taxon>
        <taxon>Pucciniaceae</taxon>
        <taxon>Puccinia</taxon>
    </lineage>
</organism>
<keyword evidence="1" id="KW-0732">Signal</keyword>
<name>A0A0L0V7B7_9BASI</name>
<evidence type="ECO:0000256" key="1">
    <source>
        <dbReference type="SAM" id="SignalP"/>
    </source>
</evidence>